<dbReference type="RefSeq" id="WP_090337864.1">
    <property type="nucleotide sequence ID" value="NZ_FNXY01000006.1"/>
</dbReference>
<dbReference type="InterPro" id="IPR054246">
    <property type="entry name" value="DUF6973"/>
</dbReference>
<dbReference type="AlphaFoldDB" id="A0A1H6XMY8"/>
<dbReference type="EMBL" id="FNXY01000006">
    <property type="protein sequence ID" value="SEJ26200.1"/>
    <property type="molecule type" value="Genomic_DNA"/>
</dbReference>
<accession>A0A1H6XMY8</accession>
<reference evidence="2 3" key="1">
    <citation type="submission" date="2016-10" db="EMBL/GenBank/DDBJ databases">
        <authorList>
            <person name="de Groot N.N."/>
        </authorList>
    </citation>
    <scope>NUCLEOTIDE SEQUENCE [LARGE SCALE GENOMIC DNA]</scope>
    <source>
        <strain evidence="2 3">DSM 19938</strain>
    </source>
</reference>
<feature type="domain" description="DUF6973" evidence="1">
    <location>
        <begin position="289"/>
        <end position="391"/>
    </location>
</feature>
<name>A0A1H6XMY8_9BACT</name>
<dbReference type="Proteomes" id="UP000199532">
    <property type="component" value="Unassembled WGS sequence"/>
</dbReference>
<dbReference type="Pfam" id="PF22322">
    <property type="entry name" value="DUF6973"/>
    <property type="match status" value="1"/>
</dbReference>
<evidence type="ECO:0000259" key="1">
    <source>
        <dbReference type="Pfam" id="PF22322"/>
    </source>
</evidence>
<dbReference type="PROSITE" id="PS51257">
    <property type="entry name" value="PROKAR_LIPOPROTEIN"/>
    <property type="match status" value="1"/>
</dbReference>
<evidence type="ECO:0000313" key="2">
    <source>
        <dbReference type="EMBL" id="SEJ26200.1"/>
    </source>
</evidence>
<evidence type="ECO:0000313" key="3">
    <source>
        <dbReference type="Proteomes" id="UP000199532"/>
    </source>
</evidence>
<proteinExistence type="predicted"/>
<dbReference type="OrthoDB" id="943524at2"/>
<sequence length="438" mass="49427">MFKILNFGLLKAAFPALFLIIIYSCHPKDTVTPTSELSSKSVTIEEAKVLYEKYVNLNRTARTSKRKRKERPVWESGKNLTLSDGKEGMVVVIEEDQDALTLVSFDKDTNSVKSFEELFTSVKLLVYKDEKGKEHVERMYIKGDLDYAKRKKFRYEDSDFSGKIWFEDFEDNFLRGFFYKDGKTIGIQTVNDPNKKNARVAYTCSWTTETVTTTTNFYSISCYMNGSNVTCGQPQFMYSSTSSTSSVVWASCWDDGTSSSGHPSGTSLNIDDPGFWDWFDYDINGLEVNWLLTNPGKAYQCYLNFKQAEASSRQRYGGAKEEDKDQDGTNQNAYKHALAAAKHAKSWGKAVAYQIMNNHEGGPPPVTGTANLPLNSQMDYHNNKLGIDYQDLTNDEGDVLREGIQRLIDTGKGKRYVFGALQFSSTLINTTSANIDND</sequence>
<organism evidence="2 3">
    <name type="scientific">Dyadobacter koreensis</name>
    <dbReference type="NCBI Taxonomy" id="408657"/>
    <lineage>
        <taxon>Bacteria</taxon>
        <taxon>Pseudomonadati</taxon>
        <taxon>Bacteroidota</taxon>
        <taxon>Cytophagia</taxon>
        <taxon>Cytophagales</taxon>
        <taxon>Spirosomataceae</taxon>
        <taxon>Dyadobacter</taxon>
    </lineage>
</organism>
<gene>
    <name evidence="2" type="ORF">SAMN04487995_3828</name>
</gene>
<protein>
    <recommendedName>
        <fullName evidence="1">DUF6973 domain-containing protein</fullName>
    </recommendedName>
</protein>
<keyword evidence="3" id="KW-1185">Reference proteome</keyword>